<organism evidence="4 5">
    <name type="scientific">Enterobacter cancerogenus</name>
    <dbReference type="NCBI Taxonomy" id="69218"/>
    <lineage>
        <taxon>Bacteria</taxon>
        <taxon>Pseudomonadati</taxon>
        <taxon>Pseudomonadota</taxon>
        <taxon>Gammaproteobacteria</taxon>
        <taxon>Enterobacterales</taxon>
        <taxon>Enterobacteriaceae</taxon>
        <taxon>Enterobacter</taxon>
        <taxon>Enterobacter cloacae complex</taxon>
    </lineage>
</organism>
<feature type="domain" description="Bacteriophage tail tape measure N-terminal" evidence="2">
    <location>
        <begin position="199"/>
        <end position="395"/>
    </location>
</feature>
<proteinExistence type="inferred from homology"/>
<evidence type="ECO:0000256" key="1">
    <source>
        <dbReference type="SAM" id="Coils"/>
    </source>
</evidence>
<dbReference type="Pfam" id="PF09718">
    <property type="entry name" value="Tape_meas_lam_C"/>
    <property type="match status" value="1"/>
</dbReference>
<gene>
    <name evidence="4" type="ORF">EcCFBP13530_06495</name>
</gene>
<name>A0AB38P598_9ENTR</name>
<feature type="coiled-coil region" evidence="1">
    <location>
        <begin position="688"/>
        <end position="715"/>
    </location>
</feature>
<comment type="caution">
    <text evidence="4">The sequence shown here is derived from an EMBL/GenBank/DDBJ whole genome shotgun (WGS) entry which is preliminary data.</text>
</comment>
<feature type="coiled-coil region" evidence="1">
    <location>
        <begin position="51"/>
        <end position="78"/>
    </location>
</feature>
<dbReference type="InterPro" id="IPR043680">
    <property type="entry name" value="GpH_LAMBDA"/>
</dbReference>
<evidence type="ECO:0000259" key="2">
    <source>
        <dbReference type="Pfam" id="PF06791"/>
    </source>
</evidence>
<dbReference type="RefSeq" id="WP_137272175.1">
    <property type="nucleotide sequence ID" value="NZ_QGAL01000002.1"/>
</dbReference>
<dbReference type="Proteomes" id="UP000306327">
    <property type="component" value="Unassembled WGS sequence"/>
</dbReference>
<dbReference type="HAMAP" id="MF_04138">
    <property type="entry name" value="TMP_LAMBDA"/>
    <property type="match status" value="1"/>
</dbReference>
<evidence type="ECO:0000313" key="4">
    <source>
        <dbReference type="EMBL" id="TKK20197.1"/>
    </source>
</evidence>
<sequence>MSDIATISLKVNTSELERGNQELDKFQATAAGAAHKADDLNSVFRAGAQSGKQHNQSLKEQQQELQNLLNRINPTNKAFDELDKIYAQLTQANKKGLLPTEQFRDYGAILDDTRNKLQRTHMTLTEEGRALLEQEASAKRAAQAGEAFVASLQEQASAVGKTRAEILEMKAAQLGVAEQSAPFISKLREQEDAWRRGEISAGQYRNAMRQLPMQITDVVTSLASGMPVYMVAIQQGGQIRDSFGGVGNALKAVTSMITPARLAMGGLVGVAGLVAYAWYQGAREAEEFNKQLILTGNYAGKTVTQLNDLARAISGGGITQYAAASALAQVVGSGRFRGEQLETVTRAAVAMEQATGQAVDKTISNFKKLYDSPTKASEELNKTLHYLTAAQFEYISALERRGDKEEAGEYAAEAYSKAEQQRAQAAINNLGLIETAIRSATNRWKEFWDAALNIGRPQTEAYQLEQVNKTINQIYADREKSGRGDLFSEGLKNLLEQKKQLEFVVKSQEGYNKAQAEFNKVNDDGIQAQSVINRYLDAGTTAAEKRTLAQKELNKAIADNAKAAKAGTATLWTSDEIEKARAGIEKLYKDPKTPKAKGVTTPAGYRAEETAQAELLTLQAQLKTLREHKSVNDVISQQRKDLWEFDNKIKVLQEASGKRQLSVQETSLLAHKEATRHIKEQLAVVGDQIEKQKKLNNLLDSAQKLQRQQEAKRAEVALLATGLSSRDSQRGMELDRIEKEYALNPKAQAKALSEMRKTYKAQDSLEQNWRAGAVNGLNEYLQTAQNVYSSVSQAAQTALGGISDMMTSLVTTGTASFKQFAASILKMIVEIINRLLVAWAVQKAMGWITGDVSTGNTPSGAYTNAASSGVSLFDSGGYTGDGGKFEPKGVVHGGEFVFTKEATSVLGVGNLYALMRNAQGYADGGFVGRAPMYGLSSNAGAGNTPQINVDIYIDNKGNSTSQTSASSNAAAVDKALGDRIKYEVSEGIRRALKNGGQIYNAYQR</sequence>
<dbReference type="InterPro" id="IPR009628">
    <property type="entry name" value="Phage_tape_measure_N"/>
</dbReference>
<accession>A0AB38P598</accession>
<keyword evidence="1" id="KW-0175">Coiled coil</keyword>
<dbReference type="InterPro" id="IPR006431">
    <property type="entry name" value="Phage_tape_meas_C"/>
</dbReference>
<dbReference type="AlphaFoldDB" id="A0AB38P598"/>
<dbReference type="NCBIfam" id="TIGR01541">
    <property type="entry name" value="tape_meas_lam_C"/>
    <property type="match status" value="1"/>
</dbReference>
<reference evidence="4 5" key="1">
    <citation type="journal article" date="2019" name="Sci. Rep.">
        <title>Differences in resource use lead to coexistence of seed-transmitted microbial populations.</title>
        <authorList>
            <person name="Torres-Cortes G."/>
            <person name="Garcia B.J."/>
            <person name="Compant S."/>
            <person name="Rezki S."/>
            <person name="Jones P."/>
            <person name="Preveaux A."/>
            <person name="Briand M."/>
            <person name="Roulet A."/>
            <person name="Bouchez O."/>
            <person name="Jacobson D."/>
            <person name="Barret M."/>
        </authorList>
    </citation>
    <scope>NUCLEOTIDE SEQUENCE [LARGE SCALE GENOMIC DNA]</scope>
    <source>
        <strain evidence="4 5">CFBP13530</strain>
    </source>
</reference>
<feature type="domain" description="Bacteriophage tail tape measure C-terminal" evidence="3">
    <location>
        <begin position="767"/>
        <end position="841"/>
    </location>
</feature>
<evidence type="ECO:0000259" key="3">
    <source>
        <dbReference type="Pfam" id="PF09718"/>
    </source>
</evidence>
<protein>
    <submittedName>
        <fullName evidence="4">Phage tail tape measure protein</fullName>
    </submittedName>
</protein>
<dbReference type="EMBL" id="QGAL01000002">
    <property type="protein sequence ID" value="TKK20197.1"/>
    <property type="molecule type" value="Genomic_DNA"/>
</dbReference>
<dbReference type="Pfam" id="PF06791">
    <property type="entry name" value="TMP_2"/>
    <property type="match status" value="1"/>
</dbReference>
<evidence type="ECO:0000313" key="5">
    <source>
        <dbReference type="Proteomes" id="UP000306327"/>
    </source>
</evidence>